<sequence>LMCPSRIVWAPVFEPTCPVRLPDSCEPWRHPPGRGVIQQAVASVIPQAVDAPGRGCQSSTRERQ</sequence>
<organism evidence="1 2">
    <name type="scientific">Elysia crispata</name>
    <name type="common">lettuce slug</name>
    <dbReference type="NCBI Taxonomy" id="231223"/>
    <lineage>
        <taxon>Eukaryota</taxon>
        <taxon>Metazoa</taxon>
        <taxon>Spiralia</taxon>
        <taxon>Lophotrochozoa</taxon>
        <taxon>Mollusca</taxon>
        <taxon>Gastropoda</taxon>
        <taxon>Heterobranchia</taxon>
        <taxon>Euthyneura</taxon>
        <taxon>Panpulmonata</taxon>
        <taxon>Sacoglossa</taxon>
        <taxon>Placobranchoidea</taxon>
        <taxon>Plakobranchidae</taxon>
        <taxon>Elysia</taxon>
    </lineage>
</organism>
<name>A0AAE1AV24_9GAST</name>
<dbReference type="EMBL" id="JAWDGP010001109">
    <property type="protein sequence ID" value="KAK3794453.1"/>
    <property type="molecule type" value="Genomic_DNA"/>
</dbReference>
<protein>
    <submittedName>
        <fullName evidence="1">Uncharacterized protein</fullName>
    </submittedName>
</protein>
<comment type="caution">
    <text evidence="1">The sequence shown here is derived from an EMBL/GenBank/DDBJ whole genome shotgun (WGS) entry which is preliminary data.</text>
</comment>
<gene>
    <name evidence="1" type="ORF">RRG08_041222</name>
</gene>
<dbReference type="Proteomes" id="UP001283361">
    <property type="component" value="Unassembled WGS sequence"/>
</dbReference>
<feature type="non-terminal residue" evidence="1">
    <location>
        <position position="1"/>
    </location>
</feature>
<dbReference type="AlphaFoldDB" id="A0AAE1AV24"/>
<accession>A0AAE1AV24</accession>
<reference evidence="1" key="1">
    <citation type="journal article" date="2023" name="G3 (Bethesda)">
        <title>A reference genome for the long-term kleptoplast-retaining sea slug Elysia crispata morphotype clarki.</title>
        <authorList>
            <person name="Eastman K.E."/>
            <person name="Pendleton A.L."/>
            <person name="Shaikh M.A."/>
            <person name="Suttiyut T."/>
            <person name="Ogas R."/>
            <person name="Tomko P."/>
            <person name="Gavelis G."/>
            <person name="Widhalm J.R."/>
            <person name="Wisecaver J.H."/>
        </authorList>
    </citation>
    <scope>NUCLEOTIDE SEQUENCE</scope>
    <source>
        <strain evidence="1">ECLA1</strain>
    </source>
</reference>
<keyword evidence="2" id="KW-1185">Reference proteome</keyword>
<evidence type="ECO:0000313" key="2">
    <source>
        <dbReference type="Proteomes" id="UP001283361"/>
    </source>
</evidence>
<evidence type="ECO:0000313" key="1">
    <source>
        <dbReference type="EMBL" id="KAK3794453.1"/>
    </source>
</evidence>
<proteinExistence type="predicted"/>